<dbReference type="InterPro" id="IPR025048">
    <property type="entry name" value="DUF3987"/>
</dbReference>
<evidence type="ECO:0000256" key="1">
    <source>
        <dbReference type="SAM" id="MobiDB-lite"/>
    </source>
</evidence>
<comment type="caution">
    <text evidence="2">The sequence shown here is derived from an EMBL/GenBank/DDBJ whole genome shotgun (WGS) entry which is preliminary data.</text>
</comment>
<feature type="compositionally biased region" description="Polar residues" evidence="1">
    <location>
        <begin position="507"/>
        <end position="526"/>
    </location>
</feature>
<evidence type="ECO:0000313" key="2">
    <source>
        <dbReference type="EMBL" id="CCQ58595.1"/>
    </source>
</evidence>
<protein>
    <recommendedName>
        <fullName evidence="4">DUF3987 domain-containing protein</fullName>
    </recommendedName>
</protein>
<dbReference type="EMBL" id="CAQL01001055">
    <property type="protein sequence ID" value="CCQ58595.1"/>
    <property type="molecule type" value="Genomic_DNA"/>
</dbReference>
<proteinExistence type="predicted"/>
<feature type="region of interest" description="Disordered" evidence="1">
    <location>
        <begin position="503"/>
        <end position="526"/>
    </location>
</feature>
<gene>
    <name evidence="2" type="ORF">CWATWH0005_3364</name>
</gene>
<name>T2J2E9_CROWT</name>
<dbReference type="AlphaFoldDB" id="T2J2E9"/>
<reference evidence="2 3" key="1">
    <citation type="submission" date="2013-01" db="EMBL/GenBank/DDBJ databases">
        <authorList>
            <person name="Bench S."/>
        </authorList>
    </citation>
    <scope>NUCLEOTIDE SEQUENCE [LARGE SCALE GENOMIC DNA]</scope>
    <source>
        <strain evidence="2 3">WH 0005</strain>
    </source>
</reference>
<organism evidence="2 3">
    <name type="scientific">Crocosphaera watsonii WH 0005</name>
    <dbReference type="NCBI Taxonomy" id="423472"/>
    <lineage>
        <taxon>Bacteria</taxon>
        <taxon>Bacillati</taxon>
        <taxon>Cyanobacteriota</taxon>
        <taxon>Cyanophyceae</taxon>
        <taxon>Oscillatoriophycideae</taxon>
        <taxon>Chroococcales</taxon>
        <taxon>Aphanothecaceae</taxon>
        <taxon>Crocosphaera</taxon>
    </lineage>
</organism>
<accession>T2J2E9</accession>
<evidence type="ECO:0000313" key="3">
    <source>
        <dbReference type="Proteomes" id="UP000017981"/>
    </source>
</evidence>
<sequence>MDEVTQKDRQRATTLIEDNHKTLKMKRLLPLPLANAMNHDGEILNIDPVSLWQYLSPLVLSLVGQKINLDIESHQIPAILWTCIVAESGTGKSRAEKVILGPLKKLQHAEKKRFKTELNEYKELEKIRQKDEPSPPLPKPERKYLFEVATIQAVMKRLSEQGVNGSLWARDEMAGLFKSLNQFKSRGAENEGLECLLKMWDGDGSFVDRVNIDNDSYAIEETRLSITGGIQPGAFRQAFKDPKDPQGLQGRFLYAIPQVKPAKRVKGTCQLNQILPALYQWLDQLPSGTFTLSNEADLLYSQYVEAMGIEAEKSDNAAVRAWLRKLSPQMLRQAMSLHLLHCFFEKERDFWVIEADILKRSIEACAYYRSAFEVVMEKVGQSDSISSLLLKIYDKVLTSSEGLTPRDIYRDISAIRRRAKELGRDVGAYTIELLGQLVNMGKGVLEKKGRFFKFKALLPSQSQPNLQQKVTVVTPPPTLENSGVKLSADQQVSTVTPIPIPIEIPQETDTNSDNLKESTQQKASLLETSSPPTLEELKSLLLTSCTWVQIKNLKKQHSELASEAYTALTPEEQNQVDAVAATEVNQDVFKYVGPQRKIDGVDIEPGTLVYLDPHSKNQNRFHLKVRLLHGINHGWQKVLHISRDALQAIEKAVNDGLDVIEGHQGNLLDGMNYPDF</sequence>
<dbReference type="Pfam" id="PF13148">
    <property type="entry name" value="DUF3987"/>
    <property type="match status" value="1"/>
</dbReference>
<dbReference type="Proteomes" id="UP000017981">
    <property type="component" value="Unassembled WGS sequence"/>
</dbReference>
<reference evidence="2 3" key="2">
    <citation type="submission" date="2013-09" db="EMBL/GenBank/DDBJ databases">
        <title>Whole genome comparison of six Crocosphaera watsonii strains with differing phenotypes.</title>
        <authorList>
            <person name="Bench S.R."/>
            <person name="Heller P."/>
            <person name="Frank I."/>
            <person name="Arciniega M."/>
            <person name="Shilova I.N."/>
            <person name="Zehr J.P."/>
        </authorList>
    </citation>
    <scope>NUCLEOTIDE SEQUENCE [LARGE SCALE GENOMIC DNA]</scope>
    <source>
        <strain evidence="2 3">WH 0005</strain>
    </source>
</reference>
<evidence type="ECO:0008006" key="4">
    <source>
        <dbReference type="Google" id="ProtNLM"/>
    </source>
</evidence>